<dbReference type="Proteomes" id="UP001649230">
    <property type="component" value="Chromosome"/>
</dbReference>
<keyword evidence="1" id="KW-0472">Membrane</keyword>
<evidence type="ECO:0000256" key="1">
    <source>
        <dbReference type="SAM" id="Phobius"/>
    </source>
</evidence>
<sequence>MALRDSANGGPFLLELYYTIALILLSYVNRWELHDKVSISALMQGDMHASWIDRFEYLKKKAVSLFDLRLSGELNRAAAAIDKVRSYIEEHIGEDLSLVRLPA</sequence>
<protein>
    <submittedName>
        <fullName evidence="2">Uncharacterized protein</fullName>
    </submittedName>
</protein>
<evidence type="ECO:0000313" key="3">
    <source>
        <dbReference type="Proteomes" id="UP001649230"/>
    </source>
</evidence>
<feature type="transmembrane region" description="Helical" evidence="1">
    <location>
        <begin position="12"/>
        <end position="28"/>
    </location>
</feature>
<keyword evidence="3" id="KW-1185">Reference proteome</keyword>
<dbReference type="RefSeq" id="WP_235117750.1">
    <property type="nucleotide sequence ID" value="NZ_CP090978.1"/>
</dbReference>
<keyword evidence="1" id="KW-0812">Transmembrane</keyword>
<accession>A0ABY3SDV5</accession>
<gene>
    <name evidence="2" type="ORF">L0M14_16360</name>
</gene>
<organism evidence="2 3">
    <name type="scientific">Paenibacillus hexagrammi</name>
    <dbReference type="NCBI Taxonomy" id="2908839"/>
    <lineage>
        <taxon>Bacteria</taxon>
        <taxon>Bacillati</taxon>
        <taxon>Bacillota</taxon>
        <taxon>Bacilli</taxon>
        <taxon>Bacillales</taxon>
        <taxon>Paenibacillaceae</taxon>
        <taxon>Paenibacillus</taxon>
    </lineage>
</organism>
<name>A0ABY3SDV5_9BACL</name>
<evidence type="ECO:0000313" key="2">
    <source>
        <dbReference type="EMBL" id="UJF31404.1"/>
    </source>
</evidence>
<proteinExistence type="predicted"/>
<dbReference type="EMBL" id="CP090978">
    <property type="protein sequence ID" value="UJF31404.1"/>
    <property type="molecule type" value="Genomic_DNA"/>
</dbReference>
<keyword evidence="1" id="KW-1133">Transmembrane helix</keyword>
<reference evidence="2 3" key="1">
    <citation type="journal article" date="2024" name="Int. J. Syst. Evol. Microbiol.">
        <title>Paenibacillus hexagrammi sp. nov., a novel bacterium isolated from the gut content of Hexagrammos agrammus.</title>
        <authorList>
            <person name="Jung H.K."/>
            <person name="Kim D.G."/>
            <person name="Zin H."/>
            <person name="Park J."/>
            <person name="Jung H."/>
            <person name="Kim Y.O."/>
            <person name="Kong H.J."/>
            <person name="Kim J.W."/>
            <person name="Kim Y.S."/>
        </authorList>
    </citation>
    <scope>NUCLEOTIDE SEQUENCE [LARGE SCALE GENOMIC DNA]</scope>
    <source>
        <strain evidence="2 3">YPD9-1</strain>
    </source>
</reference>